<name>A0A803P3W6_CANSA</name>
<dbReference type="AlphaFoldDB" id="A0A803P3W6"/>
<evidence type="ECO:0000256" key="1">
    <source>
        <dbReference type="SAM" id="MobiDB-lite"/>
    </source>
</evidence>
<dbReference type="Proteomes" id="UP000596661">
    <property type="component" value="Chromosome 3"/>
</dbReference>
<accession>A0A803P3W6</accession>
<feature type="region of interest" description="Disordered" evidence="1">
    <location>
        <begin position="66"/>
        <end position="90"/>
    </location>
</feature>
<proteinExistence type="predicted"/>
<dbReference type="Gramene" id="evm.model.03.1080">
    <property type="protein sequence ID" value="cds.evm.model.03.1080"/>
    <property type="gene ID" value="evm.TU.03.1080"/>
</dbReference>
<keyword evidence="3" id="KW-1185">Reference proteome</keyword>
<feature type="compositionally biased region" description="Basic and acidic residues" evidence="1">
    <location>
        <begin position="1"/>
        <end position="12"/>
    </location>
</feature>
<dbReference type="EnsemblPlants" id="evm.model.03.1080">
    <property type="protein sequence ID" value="cds.evm.model.03.1080"/>
    <property type="gene ID" value="evm.TU.03.1080"/>
</dbReference>
<reference evidence="2" key="2">
    <citation type="submission" date="2021-03" db="UniProtKB">
        <authorList>
            <consortium name="EnsemblPlants"/>
        </authorList>
    </citation>
    <scope>IDENTIFICATION</scope>
</reference>
<feature type="compositionally biased region" description="Polar residues" evidence="1">
    <location>
        <begin position="13"/>
        <end position="22"/>
    </location>
</feature>
<evidence type="ECO:0000313" key="3">
    <source>
        <dbReference type="Proteomes" id="UP000596661"/>
    </source>
</evidence>
<dbReference type="EMBL" id="UZAU01000281">
    <property type="status" value="NOT_ANNOTATED_CDS"/>
    <property type="molecule type" value="Genomic_DNA"/>
</dbReference>
<organism evidence="2 3">
    <name type="scientific">Cannabis sativa</name>
    <name type="common">Hemp</name>
    <name type="synonym">Marijuana</name>
    <dbReference type="NCBI Taxonomy" id="3483"/>
    <lineage>
        <taxon>Eukaryota</taxon>
        <taxon>Viridiplantae</taxon>
        <taxon>Streptophyta</taxon>
        <taxon>Embryophyta</taxon>
        <taxon>Tracheophyta</taxon>
        <taxon>Spermatophyta</taxon>
        <taxon>Magnoliopsida</taxon>
        <taxon>eudicotyledons</taxon>
        <taxon>Gunneridae</taxon>
        <taxon>Pentapetalae</taxon>
        <taxon>rosids</taxon>
        <taxon>fabids</taxon>
        <taxon>Rosales</taxon>
        <taxon>Cannabaceae</taxon>
        <taxon>Cannabis</taxon>
    </lineage>
</organism>
<reference evidence="2" key="1">
    <citation type="submission" date="2018-11" db="EMBL/GenBank/DDBJ databases">
        <authorList>
            <person name="Grassa J C."/>
        </authorList>
    </citation>
    <scope>NUCLEOTIDE SEQUENCE [LARGE SCALE GENOMIC DNA]</scope>
</reference>
<feature type="region of interest" description="Disordered" evidence="1">
    <location>
        <begin position="1"/>
        <end position="53"/>
    </location>
</feature>
<evidence type="ECO:0000313" key="2">
    <source>
        <dbReference type="EnsemblPlants" id="cds.evm.model.03.1080"/>
    </source>
</evidence>
<sequence>MPSQNRKVESQEKPTTIATLQPPTRGMRPLNKDAQPQRSAGTHLKKQAQWIRPQRTRFDAFTTYQCQDPLEEPPSLLRKDRKQSSRAPPA</sequence>
<protein>
    <submittedName>
        <fullName evidence="2">Uncharacterized protein</fullName>
    </submittedName>
</protein>